<name>A0A9D3MDZ8_ANGAN</name>
<keyword evidence="2" id="KW-1185">Reference proteome</keyword>
<dbReference type="AlphaFoldDB" id="A0A9D3MDZ8"/>
<protein>
    <submittedName>
        <fullName evidence="1">Uncharacterized protein</fullName>
    </submittedName>
</protein>
<dbReference type="EMBL" id="JAFIRN010000006">
    <property type="protein sequence ID" value="KAG5847235.1"/>
    <property type="molecule type" value="Genomic_DNA"/>
</dbReference>
<reference evidence="1" key="1">
    <citation type="submission" date="2021-01" db="EMBL/GenBank/DDBJ databases">
        <title>A chromosome-scale assembly of European eel, Anguilla anguilla.</title>
        <authorList>
            <person name="Henkel C."/>
            <person name="Jong-Raadsen S.A."/>
            <person name="Dufour S."/>
            <person name="Weltzien F.-A."/>
            <person name="Palstra A.P."/>
            <person name="Pelster B."/>
            <person name="Spaink H.P."/>
            <person name="Van Den Thillart G.E."/>
            <person name="Jansen H."/>
            <person name="Zahm M."/>
            <person name="Klopp C."/>
            <person name="Cedric C."/>
            <person name="Louis A."/>
            <person name="Berthelot C."/>
            <person name="Parey E."/>
            <person name="Roest Crollius H."/>
            <person name="Montfort J."/>
            <person name="Robinson-Rechavi M."/>
            <person name="Bucao C."/>
            <person name="Bouchez O."/>
            <person name="Gislard M."/>
            <person name="Lluch J."/>
            <person name="Milhes M."/>
            <person name="Lampietro C."/>
            <person name="Lopez Roques C."/>
            <person name="Donnadieu C."/>
            <person name="Braasch I."/>
            <person name="Desvignes T."/>
            <person name="Postlethwait J."/>
            <person name="Bobe J."/>
            <person name="Guiguen Y."/>
            <person name="Dirks R."/>
        </authorList>
    </citation>
    <scope>NUCLEOTIDE SEQUENCE</scope>
    <source>
        <strain evidence="1">Tag_6206</strain>
        <tissue evidence="1">Liver</tissue>
    </source>
</reference>
<accession>A0A9D3MDZ8</accession>
<comment type="caution">
    <text evidence="1">The sequence shown here is derived from an EMBL/GenBank/DDBJ whole genome shotgun (WGS) entry which is preliminary data.</text>
</comment>
<sequence>MIPFRNVGAVPVLHNTFVCGLTDSKLTVDCLYEVKLWTTLYSLLQVLIVSSVWRPPAACLTNPTKSSP</sequence>
<proteinExistence type="predicted"/>
<evidence type="ECO:0000313" key="2">
    <source>
        <dbReference type="Proteomes" id="UP001044222"/>
    </source>
</evidence>
<gene>
    <name evidence="1" type="ORF">ANANG_G00123850</name>
</gene>
<evidence type="ECO:0000313" key="1">
    <source>
        <dbReference type="EMBL" id="KAG5847235.1"/>
    </source>
</evidence>
<dbReference type="Proteomes" id="UP001044222">
    <property type="component" value="Chromosome 6"/>
</dbReference>
<organism evidence="1 2">
    <name type="scientific">Anguilla anguilla</name>
    <name type="common">European freshwater eel</name>
    <name type="synonym">Muraena anguilla</name>
    <dbReference type="NCBI Taxonomy" id="7936"/>
    <lineage>
        <taxon>Eukaryota</taxon>
        <taxon>Metazoa</taxon>
        <taxon>Chordata</taxon>
        <taxon>Craniata</taxon>
        <taxon>Vertebrata</taxon>
        <taxon>Euteleostomi</taxon>
        <taxon>Actinopterygii</taxon>
        <taxon>Neopterygii</taxon>
        <taxon>Teleostei</taxon>
        <taxon>Anguilliformes</taxon>
        <taxon>Anguillidae</taxon>
        <taxon>Anguilla</taxon>
    </lineage>
</organism>